<reference evidence="2" key="2">
    <citation type="journal article" date="2023" name="MicrobiologyOpen">
        <title>Genomics of the tumorigenes clade of the family Rhizobiaceae and description of Rhizobium rhododendri sp. nov.</title>
        <authorList>
            <person name="Kuzmanovic N."/>
            <person name="diCenzo G.C."/>
            <person name="Bunk B."/>
            <person name="Sproeer C."/>
            <person name="Fruehling A."/>
            <person name="Neumann-Schaal M."/>
            <person name="Overmann J."/>
            <person name="Smalla K."/>
        </authorList>
    </citation>
    <scope>NUCLEOTIDE SEQUENCE [LARGE SCALE GENOMIC DNA]</scope>
    <source>
        <strain evidence="2">1078</strain>
        <plasmid evidence="2">pRt1078</plasmid>
    </source>
</reference>
<proteinExistence type="predicted"/>
<evidence type="ECO:0000313" key="2">
    <source>
        <dbReference type="Proteomes" id="UP000249499"/>
    </source>
</evidence>
<dbReference type="RefSeq" id="WP_133255558.1">
    <property type="nucleotide sequence ID" value="NZ_CP117256.1"/>
</dbReference>
<keyword evidence="1" id="KW-0614">Plasmid</keyword>
<protein>
    <submittedName>
        <fullName evidence="1">Uncharacterized protein</fullName>
    </submittedName>
</protein>
<gene>
    <name evidence="1" type="ORF">PR017_18975</name>
</gene>
<reference evidence="1 2" key="1">
    <citation type="journal article" date="2018" name="Sci. Rep.">
        <title>Rhizobium tumorigenes sp. nov., a novel plant tumorigenic bacterium isolated from cane gall tumors on thornless blackberry.</title>
        <authorList>
            <person name="Kuzmanovi N."/>
            <person name="Smalla K."/>
            <person name="Gronow S."/>
            <person name="PuBawska J."/>
        </authorList>
    </citation>
    <scope>NUCLEOTIDE SEQUENCE [LARGE SCALE GENOMIC DNA]</scope>
    <source>
        <strain evidence="1 2">1078</strain>
    </source>
</reference>
<sequence length="108" mass="12147">MSIATYCCMLTIDPEITWAEEWLASHTYRVLGEPSLIHTVPWSKIYCFETDRGNVYLKWSAPPYAREAVLMIHIAELYPADISPVLAKKTKTLAHFLCLTAASLSVAT</sequence>
<dbReference type="KEGG" id="rtu:PR017_18975"/>
<dbReference type="EMBL" id="CP117256">
    <property type="protein sequence ID" value="WFR97975.1"/>
    <property type="molecule type" value="Genomic_DNA"/>
</dbReference>
<organism evidence="1 2">
    <name type="scientific">Rhizobium tumorigenes</name>
    <dbReference type="NCBI Taxonomy" id="2041385"/>
    <lineage>
        <taxon>Bacteria</taxon>
        <taxon>Pseudomonadati</taxon>
        <taxon>Pseudomonadota</taxon>
        <taxon>Alphaproteobacteria</taxon>
        <taxon>Hyphomicrobiales</taxon>
        <taxon>Rhizobiaceae</taxon>
        <taxon>Rhizobium/Agrobacterium group</taxon>
        <taxon>Rhizobium</taxon>
    </lineage>
</organism>
<dbReference type="Proteomes" id="UP000249499">
    <property type="component" value="Plasmid pRt1078"/>
</dbReference>
<dbReference type="AlphaFoldDB" id="A0AAF1KU22"/>
<keyword evidence="2" id="KW-1185">Reference proteome</keyword>
<geneLocation type="plasmid" evidence="1 2">
    <name>pRt1078</name>
</geneLocation>
<name>A0AAF1KU22_9HYPH</name>
<evidence type="ECO:0000313" key="1">
    <source>
        <dbReference type="EMBL" id="WFR97975.1"/>
    </source>
</evidence>
<accession>A0AAF1KU22</accession>